<protein>
    <submittedName>
        <fullName evidence="2">DUF2141 domain-containing protein</fullName>
    </submittedName>
</protein>
<dbReference type="InterPro" id="IPR018673">
    <property type="entry name" value="DUF2141"/>
</dbReference>
<dbReference type="Pfam" id="PF09912">
    <property type="entry name" value="DUF2141"/>
    <property type="match status" value="1"/>
</dbReference>
<dbReference type="Proteomes" id="UP000559010">
    <property type="component" value="Unassembled WGS sequence"/>
</dbReference>
<proteinExistence type="predicted"/>
<evidence type="ECO:0000256" key="1">
    <source>
        <dbReference type="SAM" id="SignalP"/>
    </source>
</evidence>
<dbReference type="RefSeq" id="WP_169680655.1">
    <property type="nucleotide sequence ID" value="NZ_JABBNU010000005.1"/>
</dbReference>
<reference evidence="2 3" key="1">
    <citation type="submission" date="2020-04" db="EMBL/GenBank/DDBJ databases">
        <title>Flammeovirgaceae bacterium KN852 isolated from deep sea.</title>
        <authorList>
            <person name="Zhang D.-C."/>
        </authorList>
    </citation>
    <scope>NUCLEOTIDE SEQUENCE [LARGE SCALE GENOMIC DNA]</scope>
    <source>
        <strain evidence="2 3">KN852</strain>
    </source>
</reference>
<comment type="caution">
    <text evidence="2">The sequence shown here is derived from an EMBL/GenBank/DDBJ whole genome shotgun (WGS) entry which is preliminary data.</text>
</comment>
<sequence length="141" mass="15417">MKKIILFTIGLIMAGLCATAQETEKISITLKVNGIKEGKGQLMVGIYNSEIGYPDKGYKFVTIDLKKTNTNTVLIEDIVPDEYAIIVYQDLNENGDLDIGMRGPEEPLGYSNNASNPYGPAPFASAKMSFTKDTETSITLK</sequence>
<dbReference type="EMBL" id="JABBNU010000005">
    <property type="protein sequence ID" value="NMM48581.1"/>
    <property type="molecule type" value="Genomic_DNA"/>
</dbReference>
<name>A0A848IZ04_9BACT</name>
<feature type="signal peptide" evidence="1">
    <location>
        <begin position="1"/>
        <end position="20"/>
    </location>
</feature>
<feature type="chain" id="PRO_5032742377" evidence="1">
    <location>
        <begin position="21"/>
        <end position="141"/>
    </location>
</feature>
<dbReference type="AlphaFoldDB" id="A0A848IZ04"/>
<gene>
    <name evidence="2" type="ORF">HH304_09235</name>
</gene>
<evidence type="ECO:0000313" key="3">
    <source>
        <dbReference type="Proteomes" id="UP000559010"/>
    </source>
</evidence>
<evidence type="ECO:0000313" key="2">
    <source>
        <dbReference type="EMBL" id="NMM48581.1"/>
    </source>
</evidence>
<keyword evidence="3" id="KW-1185">Reference proteome</keyword>
<organism evidence="2 3">
    <name type="scientific">Marinigracilibium pacificum</name>
    <dbReference type="NCBI Taxonomy" id="2729599"/>
    <lineage>
        <taxon>Bacteria</taxon>
        <taxon>Pseudomonadati</taxon>
        <taxon>Bacteroidota</taxon>
        <taxon>Cytophagia</taxon>
        <taxon>Cytophagales</taxon>
        <taxon>Flammeovirgaceae</taxon>
        <taxon>Marinigracilibium</taxon>
    </lineage>
</organism>
<accession>A0A848IZ04</accession>
<keyword evidence="1" id="KW-0732">Signal</keyword>